<dbReference type="PANTHER" id="PTHR12149">
    <property type="entry name" value="FRUCTOSAMINE 3 KINASE-RELATED PROTEIN"/>
    <property type="match status" value="1"/>
</dbReference>
<evidence type="ECO:0000256" key="1">
    <source>
        <dbReference type="ARBA" id="ARBA00011961"/>
    </source>
</evidence>
<dbReference type="InterPro" id="IPR016477">
    <property type="entry name" value="Fructo-/Ketosamine-3-kinase"/>
</dbReference>
<comment type="catalytic activity">
    <reaction evidence="2">
        <text>N(6)-D-ribulosyl-L-lysyl-[protein] + ATP = N(6)-(3-O-phospho-D-ribulosyl)-L-lysyl-[protein] + ADP + H(+)</text>
        <dbReference type="Rhea" id="RHEA:48432"/>
        <dbReference type="Rhea" id="RHEA-COMP:12103"/>
        <dbReference type="Rhea" id="RHEA-COMP:12104"/>
        <dbReference type="ChEBI" id="CHEBI:15378"/>
        <dbReference type="ChEBI" id="CHEBI:30616"/>
        <dbReference type="ChEBI" id="CHEBI:90418"/>
        <dbReference type="ChEBI" id="CHEBI:90420"/>
        <dbReference type="ChEBI" id="CHEBI:456216"/>
        <dbReference type="EC" id="2.7.1.172"/>
    </reaction>
    <physiologicalReaction direction="left-to-right" evidence="2">
        <dbReference type="Rhea" id="RHEA:48433"/>
    </physiologicalReaction>
</comment>
<name>A0ABR1VVZ6_9PEZI</name>
<dbReference type="EC" id="2.7.1.172" evidence="1"/>
<dbReference type="RefSeq" id="XP_066666360.1">
    <property type="nucleotide sequence ID" value="XM_066814398.1"/>
</dbReference>
<sequence length="206" mass="23480">MYDTIPTAHDWAATVSRLHLNSMGRSPTGKFGFHVTTHLANVPVNNTWKSSWQALWAQQMESLFGQDEILHGPDDEVTRLKELYLTRAIPRFLAPLEFNGRTIKPCLIHSDLWPGNIKPAAATNELIMFDSCAYWGHNEAAIREYFQHVPMSEPTADFDGRNHVYAMKYYALLSIMYSKDTRFRAIFVKEMRSLVSKAGVGEEANL</sequence>
<dbReference type="Proteomes" id="UP001433268">
    <property type="component" value="Unassembled WGS sequence"/>
</dbReference>
<organism evidence="3 4">
    <name type="scientific">Apiospora hydei</name>
    <dbReference type="NCBI Taxonomy" id="1337664"/>
    <lineage>
        <taxon>Eukaryota</taxon>
        <taxon>Fungi</taxon>
        <taxon>Dikarya</taxon>
        <taxon>Ascomycota</taxon>
        <taxon>Pezizomycotina</taxon>
        <taxon>Sordariomycetes</taxon>
        <taxon>Xylariomycetidae</taxon>
        <taxon>Amphisphaeriales</taxon>
        <taxon>Apiosporaceae</taxon>
        <taxon>Apiospora</taxon>
    </lineage>
</organism>
<dbReference type="Pfam" id="PF03881">
    <property type="entry name" value="Fructosamin_kin"/>
    <property type="match status" value="1"/>
</dbReference>
<accession>A0ABR1VVZ6</accession>
<dbReference type="Gene3D" id="3.90.1200.10">
    <property type="match status" value="1"/>
</dbReference>
<evidence type="ECO:0000313" key="4">
    <source>
        <dbReference type="Proteomes" id="UP001433268"/>
    </source>
</evidence>
<evidence type="ECO:0000313" key="3">
    <source>
        <dbReference type="EMBL" id="KAK8075420.1"/>
    </source>
</evidence>
<dbReference type="PANTHER" id="PTHR12149:SF8">
    <property type="entry name" value="PROTEIN-RIBULOSAMINE 3-KINASE"/>
    <property type="match status" value="1"/>
</dbReference>
<keyword evidence="4" id="KW-1185">Reference proteome</keyword>
<reference evidence="3 4" key="1">
    <citation type="submission" date="2023-01" db="EMBL/GenBank/DDBJ databases">
        <title>Analysis of 21 Apiospora genomes using comparative genomics revels a genus with tremendous synthesis potential of carbohydrate active enzymes and secondary metabolites.</title>
        <authorList>
            <person name="Sorensen T."/>
        </authorList>
    </citation>
    <scope>NUCLEOTIDE SEQUENCE [LARGE SCALE GENOMIC DNA]</scope>
    <source>
        <strain evidence="3 4">CBS 114990</strain>
    </source>
</reference>
<comment type="caution">
    <text evidence="3">The sequence shown here is derived from an EMBL/GenBank/DDBJ whole genome shotgun (WGS) entry which is preliminary data.</text>
</comment>
<dbReference type="EMBL" id="JAQQWN010000007">
    <property type="protein sequence ID" value="KAK8075420.1"/>
    <property type="molecule type" value="Genomic_DNA"/>
</dbReference>
<dbReference type="GeneID" id="92047458"/>
<proteinExistence type="predicted"/>
<gene>
    <name evidence="3" type="ORF">PG997_010083</name>
</gene>
<dbReference type="InterPro" id="IPR011009">
    <property type="entry name" value="Kinase-like_dom_sf"/>
</dbReference>
<evidence type="ECO:0000256" key="2">
    <source>
        <dbReference type="ARBA" id="ARBA00048655"/>
    </source>
</evidence>
<dbReference type="SUPFAM" id="SSF56112">
    <property type="entry name" value="Protein kinase-like (PK-like)"/>
    <property type="match status" value="1"/>
</dbReference>
<protein>
    <recommendedName>
        <fullName evidence="1">protein-ribulosamine 3-kinase</fullName>
        <ecNumber evidence="1">2.7.1.172</ecNumber>
    </recommendedName>
</protein>